<keyword evidence="1" id="KW-0812">Transmembrane</keyword>
<dbReference type="AlphaFoldDB" id="A0A6A8M8B4"/>
<keyword evidence="1" id="KW-1133">Transmembrane helix</keyword>
<gene>
    <name evidence="2" type="ORF">FYJ66_05005</name>
</gene>
<evidence type="ECO:0000313" key="2">
    <source>
        <dbReference type="EMBL" id="MST68950.1"/>
    </source>
</evidence>
<sequence length="321" mass="35017">MKHREEAKVNGSKKIKILVAVIAAAVLCCGAIWYIHIQHSKTYSVPLVINAEGLDTKQGTKIPIHVKGKDIWGTAVNKSFYGGTSSSDIALKPGKYTFTVSHSPIAKDGTIYNVDGASTDVSISKDGKVSVKSEITITPIAAEKVTDEEIKKACDAAKDSGISTSKLKTLKKKAQTRRDDAVAEKTAASSSGHDYSNDYFYIDVPDNWTSRDWSVEQINSVKWKLEYKPNNHPVGGATIVVAADNPWPNIYVKDLGKLANGQNVYVTFAGGGLSEVSFGLNSTWSNNHEYAQENGLTDEGETDWNAIWKARDTMRKEQTGK</sequence>
<reference evidence="2" key="1">
    <citation type="submission" date="2019-09" db="EMBL/GenBank/DDBJ databases">
        <title>In-depth cultivation of the pig gut microbiome towards novel bacterial diversity and tailored functional studies.</title>
        <authorList>
            <person name="Wylensek D."/>
            <person name="Hitch T.C.A."/>
            <person name="Clavel T."/>
        </authorList>
    </citation>
    <scope>NUCLEOTIDE SEQUENCE</scope>
    <source>
        <strain evidence="2">RF-744-FAT-WT-3</strain>
    </source>
</reference>
<feature type="transmembrane region" description="Helical" evidence="1">
    <location>
        <begin position="15"/>
        <end position="35"/>
    </location>
</feature>
<organism evidence="2">
    <name type="scientific">Baileyella intestinalis</name>
    <dbReference type="NCBI Taxonomy" id="2606709"/>
    <lineage>
        <taxon>Bacteria</taxon>
        <taxon>Bacillati</taxon>
        <taxon>Bacillota</taxon>
        <taxon>Clostridia</taxon>
        <taxon>Peptostreptococcales</taxon>
        <taxon>Anaerovoracaceae</taxon>
        <taxon>Baileyella</taxon>
    </lineage>
</organism>
<dbReference type="EMBL" id="VUNB01000004">
    <property type="protein sequence ID" value="MST68950.1"/>
    <property type="molecule type" value="Genomic_DNA"/>
</dbReference>
<name>A0A6A8M8B4_9FIRM</name>
<keyword evidence="1" id="KW-0472">Membrane</keyword>
<evidence type="ECO:0000256" key="1">
    <source>
        <dbReference type="SAM" id="Phobius"/>
    </source>
</evidence>
<proteinExistence type="predicted"/>
<protein>
    <submittedName>
        <fullName evidence="2">Uncharacterized protein</fullName>
    </submittedName>
</protein>
<accession>A0A6A8M8B4</accession>
<comment type="caution">
    <text evidence="2">The sequence shown here is derived from an EMBL/GenBank/DDBJ whole genome shotgun (WGS) entry which is preliminary data.</text>
</comment>